<comment type="caution">
    <text evidence="1">The sequence shown here is derived from an EMBL/GenBank/DDBJ whole genome shotgun (WGS) entry which is preliminary data.</text>
</comment>
<dbReference type="EMBL" id="NBNE01002102">
    <property type="protein sequence ID" value="OWZ11516.1"/>
    <property type="molecule type" value="Genomic_DNA"/>
</dbReference>
<protein>
    <submittedName>
        <fullName evidence="1">Uncharacterized protein</fullName>
    </submittedName>
</protein>
<dbReference type="AlphaFoldDB" id="A0A225W1E8"/>
<keyword evidence="2" id="KW-1185">Reference proteome</keyword>
<reference evidence="2" key="1">
    <citation type="submission" date="2017-03" db="EMBL/GenBank/DDBJ databases">
        <title>Phytopthora megakarya and P. palmivora, two closely related causual agents of cacao black pod achieved similar genome size and gene model numbers by different mechanisms.</title>
        <authorList>
            <person name="Ali S."/>
            <person name="Shao J."/>
            <person name="Larry D.J."/>
            <person name="Kronmiller B."/>
            <person name="Shen D."/>
            <person name="Strem M.D."/>
            <person name="Melnick R.L."/>
            <person name="Guiltinan M.J."/>
            <person name="Tyler B.M."/>
            <person name="Meinhardt L.W."/>
            <person name="Bailey B.A."/>
        </authorList>
    </citation>
    <scope>NUCLEOTIDE SEQUENCE [LARGE SCALE GENOMIC DNA]</scope>
    <source>
        <strain evidence="2">zdho120</strain>
    </source>
</reference>
<gene>
    <name evidence="1" type="ORF">PHMEG_00015443</name>
</gene>
<proteinExistence type="predicted"/>
<organism evidence="1 2">
    <name type="scientific">Phytophthora megakarya</name>
    <dbReference type="NCBI Taxonomy" id="4795"/>
    <lineage>
        <taxon>Eukaryota</taxon>
        <taxon>Sar</taxon>
        <taxon>Stramenopiles</taxon>
        <taxon>Oomycota</taxon>
        <taxon>Peronosporomycetes</taxon>
        <taxon>Peronosporales</taxon>
        <taxon>Peronosporaceae</taxon>
        <taxon>Phytophthora</taxon>
    </lineage>
</organism>
<sequence>MLEEDLLQTACRISVSRRRLGLARARKAEEILYEAGKEASLSLSTIIRSKDWSLEKATRFFCGENRVGSRPSKWLDSKRLQLGLRGYPHLNHLIRISEFSIDVKWISGPNVTMWTTILRDGETRKGKNVLIG</sequence>
<dbReference type="Proteomes" id="UP000198211">
    <property type="component" value="Unassembled WGS sequence"/>
</dbReference>
<accession>A0A225W1E8</accession>
<evidence type="ECO:0000313" key="1">
    <source>
        <dbReference type="EMBL" id="OWZ11516.1"/>
    </source>
</evidence>
<evidence type="ECO:0000313" key="2">
    <source>
        <dbReference type="Proteomes" id="UP000198211"/>
    </source>
</evidence>
<name>A0A225W1E8_9STRA</name>